<dbReference type="Proteomes" id="UP000653411">
    <property type="component" value="Unassembled WGS sequence"/>
</dbReference>
<dbReference type="GO" id="GO:0003824">
    <property type="term" value="F:catalytic activity"/>
    <property type="evidence" value="ECO:0007669"/>
    <property type="project" value="UniProtKB-ARBA"/>
</dbReference>
<evidence type="ECO:0000256" key="1">
    <source>
        <dbReference type="ARBA" id="ARBA00005254"/>
    </source>
</evidence>
<dbReference type="AlphaFoldDB" id="A0A917X9Q9"/>
<keyword evidence="3" id="KW-1185">Reference proteome</keyword>
<dbReference type="PANTHER" id="PTHR43459:SF1">
    <property type="entry name" value="EG:BACN32G11.4 PROTEIN"/>
    <property type="match status" value="1"/>
</dbReference>
<dbReference type="InterPro" id="IPR029045">
    <property type="entry name" value="ClpP/crotonase-like_dom_sf"/>
</dbReference>
<dbReference type="SUPFAM" id="SSF52096">
    <property type="entry name" value="ClpP/crotonase"/>
    <property type="match status" value="1"/>
</dbReference>
<accession>A0A917X9Q9</accession>
<dbReference type="Gene3D" id="3.90.226.10">
    <property type="entry name" value="2-enoyl-CoA Hydratase, Chain A, domain 1"/>
    <property type="match status" value="1"/>
</dbReference>
<organism evidence="2 3">
    <name type="scientific">Streptomyces fuscichromogenes</name>
    <dbReference type="NCBI Taxonomy" id="1324013"/>
    <lineage>
        <taxon>Bacteria</taxon>
        <taxon>Bacillati</taxon>
        <taxon>Actinomycetota</taxon>
        <taxon>Actinomycetes</taxon>
        <taxon>Kitasatosporales</taxon>
        <taxon>Streptomycetaceae</taxon>
        <taxon>Streptomyces</taxon>
    </lineage>
</organism>
<name>A0A917X9Q9_9ACTN</name>
<dbReference type="CDD" id="cd06558">
    <property type="entry name" value="crotonase-like"/>
    <property type="match status" value="1"/>
</dbReference>
<proteinExistence type="inferred from homology"/>
<dbReference type="InterPro" id="IPR014748">
    <property type="entry name" value="Enoyl-CoA_hydra_C"/>
</dbReference>
<gene>
    <name evidence="2" type="ORF">GCM10011578_018670</name>
</gene>
<reference evidence="2" key="1">
    <citation type="journal article" date="2014" name="Int. J. Syst. Evol. Microbiol.">
        <title>Complete genome sequence of Corynebacterium casei LMG S-19264T (=DSM 44701T), isolated from a smear-ripened cheese.</title>
        <authorList>
            <consortium name="US DOE Joint Genome Institute (JGI-PGF)"/>
            <person name="Walter F."/>
            <person name="Albersmeier A."/>
            <person name="Kalinowski J."/>
            <person name="Ruckert C."/>
        </authorList>
    </citation>
    <scope>NUCLEOTIDE SEQUENCE</scope>
    <source>
        <strain evidence="2">CGMCC 4.7110</strain>
    </source>
</reference>
<protein>
    <submittedName>
        <fullName evidence="2">Enoyl-CoA hydratase</fullName>
    </submittedName>
</protein>
<sequence length="271" mass="29007">MSDNKRTVDYSGYELLQVTRDERIVTVTINRPEVRNALNGALHEELGTIFADLNRDDACDVVVLTGAAGTFSAGGDVAWMREQWQNLAMNTAANRTGRRIQQALLDLEKPIIAKVRGYAVGLGCSLAVFCDFVYATPDAVFADPHVKVGLVAGDGGAVMWPQLVGYARARRHLLTGDPLTGAQAADIGLITEAVPDPELDAVVDAMARRMASGAVHAIRFTKAAINAGLKATAQPVMGVATYAENLCQFTNDNRIAAEAFLNKEKPTFTGS</sequence>
<dbReference type="InterPro" id="IPR001753">
    <property type="entry name" value="Enoyl-CoA_hydra/iso"/>
</dbReference>
<evidence type="ECO:0000313" key="2">
    <source>
        <dbReference type="EMBL" id="GGM98000.1"/>
    </source>
</evidence>
<dbReference type="RefSeq" id="WP_189262112.1">
    <property type="nucleotide sequence ID" value="NZ_BMML01000003.1"/>
</dbReference>
<evidence type="ECO:0000313" key="3">
    <source>
        <dbReference type="Proteomes" id="UP000653411"/>
    </source>
</evidence>
<comment type="similarity">
    <text evidence="1">Belongs to the enoyl-CoA hydratase/isomerase family.</text>
</comment>
<dbReference type="Pfam" id="PF00378">
    <property type="entry name" value="ECH_1"/>
    <property type="match status" value="1"/>
</dbReference>
<dbReference type="PANTHER" id="PTHR43459">
    <property type="entry name" value="ENOYL-COA HYDRATASE"/>
    <property type="match status" value="1"/>
</dbReference>
<dbReference type="EMBL" id="BMML01000003">
    <property type="protein sequence ID" value="GGM98000.1"/>
    <property type="molecule type" value="Genomic_DNA"/>
</dbReference>
<dbReference type="Gene3D" id="1.10.12.10">
    <property type="entry name" value="Lyase 2-enoyl-coa Hydratase, Chain A, domain 2"/>
    <property type="match status" value="1"/>
</dbReference>
<comment type="caution">
    <text evidence="2">The sequence shown here is derived from an EMBL/GenBank/DDBJ whole genome shotgun (WGS) entry which is preliminary data.</text>
</comment>
<reference evidence="2" key="2">
    <citation type="submission" date="2020-09" db="EMBL/GenBank/DDBJ databases">
        <authorList>
            <person name="Sun Q."/>
            <person name="Zhou Y."/>
        </authorList>
    </citation>
    <scope>NUCLEOTIDE SEQUENCE</scope>
    <source>
        <strain evidence="2">CGMCC 4.7110</strain>
    </source>
</reference>